<protein>
    <recommendedName>
        <fullName evidence="5">Heat-inducible transcription repressor HrcA</fullName>
    </recommendedName>
</protein>
<name>A0A2A5WKC0_9GAMM</name>
<proteinExistence type="inferred from homology"/>
<dbReference type="HAMAP" id="MF_00081">
    <property type="entry name" value="HrcA"/>
    <property type="match status" value="1"/>
</dbReference>
<evidence type="ECO:0000256" key="3">
    <source>
        <dbReference type="ARBA" id="ARBA00023016"/>
    </source>
</evidence>
<organism evidence="8 9">
    <name type="scientific">OM182 bacterium MED-G24</name>
    <dbReference type="NCBI Taxonomy" id="1986255"/>
    <lineage>
        <taxon>Bacteria</taxon>
        <taxon>Pseudomonadati</taxon>
        <taxon>Pseudomonadota</taxon>
        <taxon>Gammaproteobacteria</taxon>
        <taxon>OMG group</taxon>
        <taxon>OM182 clade</taxon>
    </lineage>
</organism>
<dbReference type="SUPFAM" id="SSF55781">
    <property type="entry name" value="GAF domain-like"/>
    <property type="match status" value="1"/>
</dbReference>
<evidence type="ECO:0000256" key="1">
    <source>
        <dbReference type="ARBA" id="ARBA00022491"/>
    </source>
</evidence>
<sequence>MCAGITVTYAEQVSGGYRVSEISDRSQYILKSLIELYIDGGQPVASRRLSEYSALSLSPATVRNILSELEGEGFVESPHTSAGRVPTTKAYRLFVDSLIQVQPIESENLDELKRQLDPDKSSQELVETASGLLSEVTHMAGLVTLPKRDQVILRHVEFLSLGDHRILVILVLDDHEVQNRVIYTKEPYTDVQLREAANFLNHQFSGQILSLIRDQLISSMKTDQEHMNRLMETTLAVAEKAFVQDEESDYVLAGQENLISEDDPIVIADIRELFQAFAIKADILDLLDRCMGSPGIQLFIGSESGYQPLDDFSFVTAPYGVAGDTVGVLGVIGPTRMAYDRVIPVVEATARELSAALDSARN</sequence>
<evidence type="ECO:0000256" key="2">
    <source>
        <dbReference type="ARBA" id="ARBA00023015"/>
    </source>
</evidence>
<comment type="function">
    <text evidence="5">Negative regulator of class I heat shock genes (grpE-dnaK-dnaJ and groELS operons). Prevents heat-shock induction of these operons.</text>
</comment>
<feature type="domain" description="Heat-inducible transcription repressor HrcA C-terminal" evidence="6">
    <location>
        <begin position="124"/>
        <end position="343"/>
    </location>
</feature>
<dbReference type="EMBL" id="NTKD01000062">
    <property type="protein sequence ID" value="PDH36743.1"/>
    <property type="molecule type" value="Genomic_DNA"/>
</dbReference>
<dbReference type="Gene3D" id="3.30.450.40">
    <property type="match status" value="1"/>
</dbReference>
<dbReference type="PANTHER" id="PTHR34824:SF1">
    <property type="entry name" value="HEAT-INDUCIBLE TRANSCRIPTION REPRESSOR HRCA"/>
    <property type="match status" value="1"/>
</dbReference>
<keyword evidence="4 5" id="KW-0804">Transcription</keyword>
<dbReference type="GO" id="GO:0003677">
    <property type="term" value="F:DNA binding"/>
    <property type="evidence" value="ECO:0007669"/>
    <property type="project" value="InterPro"/>
</dbReference>
<evidence type="ECO:0000313" key="9">
    <source>
        <dbReference type="Proteomes" id="UP000219327"/>
    </source>
</evidence>
<dbReference type="InterPro" id="IPR002571">
    <property type="entry name" value="HrcA"/>
</dbReference>
<dbReference type="InterPro" id="IPR036390">
    <property type="entry name" value="WH_DNA-bd_sf"/>
</dbReference>
<dbReference type="AlphaFoldDB" id="A0A2A5WKC0"/>
<comment type="similarity">
    <text evidence="5">Belongs to the HrcA family.</text>
</comment>
<keyword evidence="3 5" id="KW-0346">Stress response</keyword>
<comment type="caution">
    <text evidence="8">The sequence shown here is derived from an EMBL/GenBank/DDBJ whole genome shotgun (WGS) entry which is preliminary data.</text>
</comment>
<evidence type="ECO:0000313" key="8">
    <source>
        <dbReference type="EMBL" id="PDH36743.1"/>
    </source>
</evidence>
<dbReference type="InterPro" id="IPR005104">
    <property type="entry name" value="WHTH_HrcA_DNA-bd"/>
</dbReference>
<evidence type="ECO:0000259" key="7">
    <source>
        <dbReference type="Pfam" id="PF03444"/>
    </source>
</evidence>
<dbReference type="GO" id="GO:0045892">
    <property type="term" value="P:negative regulation of DNA-templated transcription"/>
    <property type="evidence" value="ECO:0007669"/>
    <property type="project" value="UniProtKB-UniRule"/>
</dbReference>
<dbReference type="Gene3D" id="3.30.390.60">
    <property type="entry name" value="Heat-inducible transcription repressor hrca homolog, domain 3"/>
    <property type="match status" value="1"/>
</dbReference>
<dbReference type="PANTHER" id="PTHR34824">
    <property type="entry name" value="HEAT-INDUCIBLE TRANSCRIPTION REPRESSOR HRCA"/>
    <property type="match status" value="1"/>
</dbReference>
<evidence type="ECO:0000256" key="5">
    <source>
        <dbReference type="HAMAP-Rule" id="MF_00081"/>
    </source>
</evidence>
<dbReference type="NCBIfam" id="TIGR00331">
    <property type="entry name" value="hrcA"/>
    <property type="match status" value="1"/>
</dbReference>
<keyword evidence="2 5" id="KW-0805">Transcription regulation</keyword>
<dbReference type="Proteomes" id="UP000219327">
    <property type="component" value="Unassembled WGS sequence"/>
</dbReference>
<accession>A0A2A5WKC0</accession>
<dbReference type="Pfam" id="PF03444">
    <property type="entry name" value="WHD_HrcA"/>
    <property type="match status" value="1"/>
</dbReference>
<dbReference type="SUPFAM" id="SSF46785">
    <property type="entry name" value="Winged helix' DNA-binding domain"/>
    <property type="match status" value="1"/>
</dbReference>
<dbReference type="InterPro" id="IPR023120">
    <property type="entry name" value="WHTH_transcript_rep_HrcA_IDD"/>
</dbReference>
<evidence type="ECO:0000259" key="6">
    <source>
        <dbReference type="Pfam" id="PF01628"/>
    </source>
</evidence>
<keyword evidence="1 5" id="KW-0678">Repressor</keyword>
<evidence type="ECO:0000256" key="4">
    <source>
        <dbReference type="ARBA" id="ARBA00023163"/>
    </source>
</evidence>
<feature type="domain" description="Winged helix-turn-helix transcription repressor HrcA DNA-binding" evidence="7">
    <location>
        <begin position="23"/>
        <end position="93"/>
    </location>
</feature>
<dbReference type="InterPro" id="IPR021153">
    <property type="entry name" value="HrcA_C"/>
</dbReference>
<dbReference type="Gene3D" id="1.10.10.10">
    <property type="entry name" value="Winged helix-like DNA-binding domain superfamily/Winged helix DNA-binding domain"/>
    <property type="match status" value="1"/>
</dbReference>
<dbReference type="InterPro" id="IPR029016">
    <property type="entry name" value="GAF-like_dom_sf"/>
</dbReference>
<reference evidence="8 9" key="1">
    <citation type="submission" date="2017-08" db="EMBL/GenBank/DDBJ databases">
        <title>Fine stratification of microbial communities through a metagenomic profile of the photic zone.</title>
        <authorList>
            <person name="Haro-Moreno J.M."/>
            <person name="Lopez-Perez M."/>
            <person name="De La Torre J."/>
            <person name="Picazo A."/>
            <person name="Camacho A."/>
            <person name="Rodriguez-Valera F."/>
        </authorList>
    </citation>
    <scope>NUCLEOTIDE SEQUENCE [LARGE SCALE GENOMIC DNA]</scope>
    <source>
        <strain evidence="8">MED-G24</strain>
    </source>
</reference>
<gene>
    <name evidence="5 8" type="primary">hrcA</name>
    <name evidence="8" type="ORF">CNE99_09285</name>
</gene>
<dbReference type="Pfam" id="PF01628">
    <property type="entry name" value="HrcA"/>
    <property type="match status" value="1"/>
</dbReference>
<dbReference type="InterPro" id="IPR036388">
    <property type="entry name" value="WH-like_DNA-bd_sf"/>
</dbReference>
<dbReference type="PIRSF" id="PIRSF005485">
    <property type="entry name" value="HrcA"/>
    <property type="match status" value="1"/>
</dbReference>